<comment type="caution">
    <text evidence="1">The sequence shown here is derived from an EMBL/GenBank/DDBJ whole genome shotgun (WGS) entry which is preliminary data.</text>
</comment>
<evidence type="ECO:0000313" key="1">
    <source>
        <dbReference type="EMBL" id="KAJ0962105.1"/>
    </source>
</evidence>
<evidence type="ECO:0000313" key="2">
    <source>
        <dbReference type="Proteomes" id="UP001085076"/>
    </source>
</evidence>
<dbReference type="AlphaFoldDB" id="A0A9D5BWR3"/>
<proteinExistence type="predicted"/>
<reference evidence="1" key="1">
    <citation type="submission" date="2021-03" db="EMBL/GenBank/DDBJ databases">
        <authorList>
            <person name="Li Z."/>
            <person name="Yang C."/>
        </authorList>
    </citation>
    <scope>NUCLEOTIDE SEQUENCE</scope>
    <source>
        <strain evidence="1">Dzin_1.0</strain>
        <tissue evidence="1">Leaf</tissue>
    </source>
</reference>
<protein>
    <submittedName>
        <fullName evidence="1">Uncharacterized protein</fullName>
    </submittedName>
</protein>
<dbReference type="InterPro" id="IPR036621">
    <property type="entry name" value="Anticodon-bd_dom_sf"/>
</dbReference>
<name>A0A9D5BWR3_9LILI</name>
<dbReference type="OrthoDB" id="5423599at2759"/>
<gene>
    <name evidence="1" type="ORF">J5N97_029933</name>
</gene>
<dbReference type="EMBL" id="JAGGNH010000010">
    <property type="protein sequence ID" value="KAJ0962105.1"/>
    <property type="molecule type" value="Genomic_DNA"/>
</dbReference>
<accession>A0A9D5BWR3</accession>
<keyword evidence="2" id="KW-1185">Reference proteome</keyword>
<sequence length="114" mass="13394">MKVISERLKSYVSSQERAAIDSSTQSSDSKFSFNRFCWKVFKASLQKVRKAQLAQYNYILVVGEEEANTGQWSLLEKFCSSASNLNLKPRKKEIFIEALARYKERTKRKFWLRL</sequence>
<dbReference type="Proteomes" id="UP001085076">
    <property type="component" value="Miscellaneous, Linkage group lg10"/>
</dbReference>
<reference evidence="1" key="2">
    <citation type="journal article" date="2022" name="Hortic Res">
        <title>The genome of Dioscorea zingiberensis sheds light on the biosynthesis, origin and evolution of the medicinally important diosgenin saponins.</title>
        <authorList>
            <person name="Li Y."/>
            <person name="Tan C."/>
            <person name="Li Z."/>
            <person name="Guo J."/>
            <person name="Li S."/>
            <person name="Chen X."/>
            <person name="Wang C."/>
            <person name="Dai X."/>
            <person name="Yang H."/>
            <person name="Song W."/>
            <person name="Hou L."/>
            <person name="Xu J."/>
            <person name="Tong Z."/>
            <person name="Xu A."/>
            <person name="Yuan X."/>
            <person name="Wang W."/>
            <person name="Yang Q."/>
            <person name="Chen L."/>
            <person name="Sun Z."/>
            <person name="Wang K."/>
            <person name="Pan B."/>
            <person name="Chen J."/>
            <person name="Bao Y."/>
            <person name="Liu F."/>
            <person name="Qi X."/>
            <person name="Gang D.R."/>
            <person name="Wen J."/>
            <person name="Li J."/>
        </authorList>
    </citation>
    <scope>NUCLEOTIDE SEQUENCE</scope>
    <source>
        <strain evidence="1">Dzin_1.0</strain>
    </source>
</reference>
<dbReference type="Gene3D" id="3.40.50.800">
    <property type="entry name" value="Anticodon-binding domain"/>
    <property type="match status" value="1"/>
</dbReference>
<organism evidence="1 2">
    <name type="scientific">Dioscorea zingiberensis</name>
    <dbReference type="NCBI Taxonomy" id="325984"/>
    <lineage>
        <taxon>Eukaryota</taxon>
        <taxon>Viridiplantae</taxon>
        <taxon>Streptophyta</taxon>
        <taxon>Embryophyta</taxon>
        <taxon>Tracheophyta</taxon>
        <taxon>Spermatophyta</taxon>
        <taxon>Magnoliopsida</taxon>
        <taxon>Liliopsida</taxon>
        <taxon>Dioscoreales</taxon>
        <taxon>Dioscoreaceae</taxon>
        <taxon>Dioscorea</taxon>
    </lineage>
</organism>